<proteinExistence type="predicted"/>
<comment type="caution">
    <text evidence="2">The sequence shown here is derived from an EMBL/GenBank/DDBJ whole genome shotgun (WGS) entry which is preliminary data.</text>
</comment>
<reference evidence="2 3" key="1">
    <citation type="journal article" date="2019" name="Sci. Rep.">
        <title>Orb-weaving spider Araneus ventricosus genome elucidates the spidroin gene catalogue.</title>
        <authorList>
            <person name="Kono N."/>
            <person name="Nakamura H."/>
            <person name="Ohtoshi R."/>
            <person name="Moran D.A.P."/>
            <person name="Shinohara A."/>
            <person name="Yoshida Y."/>
            <person name="Fujiwara M."/>
            <person name="Mori M."/>
            <person name="Tomita M."/>
            <person name="Arakawa K."/>
        </authorList>
    </citation>
    <scope>NUCLEOTIDE SEQUENCE [LARGE SCALE GENOMIC DNA]</scope>
</reference>
<name>A0A4Y2AJT8_ARAVE</name>
<dbReference type="AlphaFoldDB" id="A0A4Y2AJT8"/>
<accession>A0A4Y2AJT8</accession>
<dbReference type="Proteomes" id="UP000499080">
    <property type="component" value="Unassembled WGS sequence"/>
</dbReference>
<feature type="signal peptide" evidence="1">
    <location>
        <begin position="1"/>
        <end position="15"/>
    </location>
</feature>
<organism evidence="2 3">
    <name type="scientific">Araneus ventricosus</name>
    <name type="common">Orbweaver spider</name>
    <name type="synonym">Epeira ventricosa</name>
    <dbReference type="NCBI Taxonomy" id="182803"/>
    <lineage>
        <taxon>Eukaryota</taxon>
        <taxon>Metazoa</taxon>
        <taxon>Ecdysozoa</taxon>
        <taxon>Arthropoda</taxon>
        <taxon>Chelicerata</taxon>
        <taxon>Arachnida</taxon>
        <taxon>Araneae</taxon>
        <taxon>Araneomorphae</taxon>
        <taxon>Entelegynae</taxon>
        <taxon>Araneoidea</taxon>
        <taxon>Araneidae</taxon>
        <taxon>Araneus</taxon>
    </lineage>
</organism>
<protein>
    <submittedName>
        <fullName evidence="2">Uncharacterized protein</fullName>
    </submittedName>
</protein>
<gene>
    <name evidence="2" type="ORF">AVEN_92613_1</name>
</gene>
<dbReference type="EMBL" id="BGPR01000018">
    <property type="protein sequence ID" value="GBL79445.1"/>
    <property type="molecule type" value="Genomic_DNA"/>
</dbReference>
<evidence type="ECO:0000313" key="2">
    <source>
        <dbReference type="EMBL" id="GBL79445.1"/>
    </source>
</evidence>
<evidence type="ECO:0000313" key="3">
    <source>
        <dbReference type="Proteomes" id="UP000499080"/>
    </source>
</evidence>
<sequence>MLLSHIVTIVVEALAASVDQSIETGKEEIRVQVSEPLNDGFLNFGISSEMVTCQVLLQWSEEMKIIWSEIRAVRRVFQNIPSETLFQITCNGSHMWTGVVLQKQDTFRKKSLSFPAKGLVQPV</sequence>
<keyword evidence="1" id="KW-0732">Signal</keyword>
<feature type="chain" id="PRO_5021468493" evidence="1">
    <location>
        <begin position="16"/>
        <end position="123"/>
    </location>
</feature>
<evidence type="ECO:0000256" key="1">
    <source>
        <dbReference type="SAM" id="SignalP"/>
    </source>
</evidence>
<keyword evidence="3" id="KW-1185">Reference proteome</keyword>